<evidence type="ECO:0000256" key="2">
    <source>
        <dbReference type="ARBA" id="ARBA00022692"/>
    </source>
</evidence>
<evidence type="ECO:0000313" key="9">
    <source>
        <dbReference type="Proteomes" id="UP000886653"/>
    </source>
</evidence>
<evidence type="ECO:0000256" key="3">
    <source>
        <dbReference type="ARBA" id="ARBA00022989"/>
    </source>
</evidence>
<feature type="transmembrane region" description="Helical" evidence="6">
    <location>
        <begin position="484"/>
        <end position="506"/>
    </location>
</feature>
<proteinExistence type="predicted"/>
<accession>A0A9P6N6B5</accession>
<dbReference type="GO" id="GO:0016020">
    <property type="term" value="C:membrane"/>
    <property type="evidence" value="ECO:0007669"/>
    <property type="project" value="UniProtKB-SubCell"/>
</dbReference>
<feature type="transmembrane region" description="Helical" evidence="6">
    <location>
        <begin position="179"/>
        <end position="202"/>
    </location>
</feature>
<organism evidence="8 9">
    <name type="scientific">Cronartium quercuum f. sp. fusiforme G11</name>
    <dbReference type="NCBI Taxonomy" id="708437"/>
    <lineage>
        <taxon>Eukaryota</taxon>
        <taxon>Fungi</taxon>
        <taxon>Dikarya</taxon>
        <taxon>Basidiomycota</taxon>
        <taxon>Pucciniomycotina</taxon>
        <taxon>Pucciniomycetes</taxon>
        <taxon>Pucciniales</taxon>
        <taxon>Coleosporiaceae</taxon>
        <taxon>Cronartium</taxon>
    </lineage>
</organism>
<dbReference type="GO" id="GO:0022857">
    <property type="term" value="F:transmembrane transporter activity"/>
    <property type="evidence" value="ECO:0007669"/>
    <property type="project" value="InterPro"/>
</dbReference>
<feature type="transmembrane region" description="Helical" evidence="6">
    <location>
        <begin position="354"/>
        <end position="376"/>
    </location>
</feature>
<comment type="caution">
    <text evidence="8">The sequence shown here is derived from an EMBL/GenBank/DDBJ whole genome shotgun (WGS) entry which is preliminary data.</text>
</comment>
<feature type="transmembrane region" description="Helical" evidence="6">
    <location>
        <begin position="414"/>
        <end position="431"/>
    </location>
</feature>
<evidence type="ECO:0000256" key="5">
    <source>
        <dbReference type="SAM" id="MobiDB-lite"/>
    </source>
</evidence>
<comment type="subcellular location">
    <subcellularLocation>
        <location evidence="1">Membrane</location>
        <topology evidence="1">Multi-pass membrane protein</topology>
    </subcellularLocation>
</comment>
<dbReference type="EMBL" id="MU167450">
    <property type="protein sequence ID" value="KAG0140366.1"/>
    <property type="molecule type" value="Genomic_DNA"/>
</dbReference>
<evidence type="ECO:0000313" key="8">
    <source>
        <dbReference type="EMBL" id="KAG0140366.1"/>
    </source>
</evidence>
<sequence length="542" mass="59577">MNPSYHPLPKLTQRSNTAPTSSSDQPIQLHKARRRALDEINNAQFGWAHLRSVLISGVGFFTDAYDIFAINIASTMLGYVLYQGGRLSNEHDLAIKIATPIGTFCGQILFGWLGDVYGRKSIYGSELIIITLSTLGQALSSSKAMVGWRFLLGLGIGGDYPLSACITSEVAAIKIRGRMITAVFASQGFGQLAAAIVSLMVVRAFERPIRSDKIPGTSVETCWRLLIGLGAIPAACALYFRLTITESARYQLNVAQQVAEVEEDGQAFLSSRGEREELGVSSQTTKLTSVPERAFWNHYGQWNNFKVLFGCAWSWFALDLAFYGLGLNSSIVLTAIGFGQSLEGTVNDRIYQSLVNVSVGNIVLSIAGLIPGYWVAFAFIDSWGRKPIQILGFSALTLLFLIMGLAYHQLVNHALNLFVILYCLANFFQNFGPNTTTFVIPAECFPTRYRSTSHGISAASGKLGAIFAQAGFAGLRDIGGKDQFINRIFVIFSGFMFSGLLSSCLVPETKGKSLEELCECYICSRFRKKLTIFFFFLSFHSW</sequence>
<dbReference type="PROSITE" id="PS00216">
    <property type="entry name" value="SUGAR_TRANSPORT_1"/>
    <property type="match status" value="1"/>
</dbReference>
<dbReference type="OrthoDB" id="433512at2759"/>
<dbReference type="Pfam" id="PF00083">
    <property type="entry name" value="Sugar_tr"/>
    <property type="match status" value="1"/>
</dbReference>
<dbReference type="InterPro" id="IPR005828">
    <property type="entry name" value="MFS_sugar_transport-like"/>
</dbReference>
<dbReference type="Proteomes" id="UP000886653">
    <property type="component" value="Unassembled WGS sequence"/>
</dbReference>
<keyword evidence="4 6" id="KW-0472">Membrane</keyword>
<feature type="transmembrane region" description="Helical" evidence="6">
    <location>
        <begin position="320"/>
        <end position="342"/>
    </location>
</feature>
<name>A0A9P6N6B5_9BASI</name>
<dbReference type="AlphaFoldDB" id="A0A9P6N6B5"/>
<dbReference type="PANTHER" id="PTHR24064">
    <property type="entry name" value="SOLUTE CARRIER FAMILY 22 MEMBER"/>
    <property type="match status" value="1"/>
</dbReference>
<dbReference type="SUPFAM" id="SSF103473">
    <property type="entry name" value="MFS general substrate transporter"/>
    <property type="match status" value="1"/>
</dbReference>
<evidence type="ECO:0000256" key="1">
    <source>
        <dbReference type="ARBA" id="ARBA00004141"/>
    </source>
</evidence>
<dbReference type="Gene3D" id="1.20.1250.20">
    <property type="entry name" value="MFS general substrate transporter like domains"/>
    <property type="match status" value="2"/>
</dbReference>
<dbReference type="PROSITE" id="PS50850">
    <property type="entry name" value="MFS"/>
    <property type="match status" value="1"/>
</dbReference>
<protein>
    <recommendedName>
        <fullName evidence="7">Major facilitator superfamily (MFS) profile domain-containing protein</fullName>
    </recommendedName>
</protein>
<dbReference type="InterPro" id="IPR005829">
    <property type="entry name" value="Sugar_transporter_CS"/>
</dbReference>
<feature type="compositionally biased region" description="Polar residues" evidence="5">
    <location>
        <begin position="12"/>
        <end position="26"/>
    </location>
</feature>
<reference evidence="8" key="1">
    <citation type="submission" date="2013-11" db="EMBL/GenBank/DDBJ databases">
        <title>Genome sequence of the fusiform rust pathogen reveals effectors for host alternation and coevolution with pine.</title>
        <authorList>
            <consortium name="DOE Joint Genome Institute"/>
            <person name="Smith K."/>
            <person name="Pendleton A."/>
            <person name="Kubisiak T."/>
            <person name="Anderson C."/>
            <person name="Salamov A."/>
            <person name="Aerts A."/>
            <person name="Riley R."/>
            <person name="Clum A."/>
            <person name="Lindquist E."/>
            <person name="Ence D."/>
            <person name="Campbell M."/>
            <person name="Kronenberg Z."/>
            <person name="Feau N."/>
            <person name="Dhillon B."/>
            <person name="Hamelin R."/>
            <person name="Burleigh J."/>
            <person name="Smith J."/>
            <person name="Yandell M."/>
            <person name="Nelson C."/>
            <person name="Grigoriev I."/>
            <person name="Davis J."/>
        </authorList>
    </citation>
    <scope>NUCLEOTIDE SEQUENCE</scope>
    <source>
        <strain evidence="8">G11</strain>
    </source>
</reference>
<evidence type="ECO:0000256" key="6">
    <source>
        <dbReference type="SAM" id="Phobius"/>
    </source>
</evidence>
<keyword evidence="3 6" id="KW-1133">Transmembrane helix</keyword>
<keyword evidence="9" id="KW-1185">Reference proteome</keyword>
<keyword evidence="2 6" id="KW-0812">Transmembrane</keyword>
<evidence type="ECO:0000259" key="7">
    <source>
        <dbReference type="PROSITE" id="PS50850"/>
    </source>
</evidence>
<dbReference type="PROSITE" id="PS00217">
    <property type="entry name" value="SUGAR_TRANSPORT_2"/>
    <property type="match status" value="1"/>
</dbReference>
<dbReference type="InterPro" id="IPR020846">
    <property type="entry name" value="MFS_dom"/>
</dbReference>
<feature type="transmembrane region" description="Helical" evidence="6">
    <location>
        <begin position="223"/>
        <end position="242"/>
    </location>
</feature>
<feature type="region of interest" description="Disordered" evidence="5">
    <location>
        <begin position="1"/>
        <end position="28"/>
    </location>
</feature>
<gene>
    <name evidence="8" type="ORF">CROQUDRAFT_691071</name>
</gene>
<evidence type="ECO:0000256" key="4">
    <source>
        <dbReference type="ARBA" id="ARBA00023136"/>
    </source>
</evidence>
<feature type="transmembrane region" description="Helical" evidence="6">
    <location>
        <begin position="388"/>
        <end position="407"/>
    </location>
</feature>
<dbReference type="InterPro" id="IPR036259">
    <property type="entry name" value="MFS_trans_sf"/>
</dbReference>
<dbReference type="CDD" id="cd17364">
    <property type="entry name" value="MFS_PhT"/>
    <property type="match status" value="1"/>
</dbReference>
<feature type="domain" description="Major facilitator superfamily (MFS) profile" evidence="7">
    <location>
        <begin position="52"/>
        <end position="511"/>
    </location>
</feature>